<evidence type="ECO:0008006" key="4">
    <source>
        <dbReference type="Google" id="ProtNLM"/>
    </source>
</evidence>
<dbReference type="AlphaFoldDB" id="A0A073CV85"/>
<organism evidence="2 3">
    <name type="scientific">Planktothrix agardhii (strain NIVA-CYA 126/8)</name>
    <dbReference type="NCBI Taxonomy" id="388467"/>
    <lineage>
        <taxon>Bacteria</taxon>
        <taxon>Bacillati</taxon>
        <taxon>Cyanobacteriota</taxon>
        <taxon>Cyanophyceae</taxon>
        <taxon>Oscillatoriophycideae</taxon>
        <taxon>Oscillatoriales</taxon>
        <taxon>Microcoleaceae</taxon>
        <taxon>Planktothrix</taxon>
    </lineage>
</organism>
<dbReference type="Proteomes" id="UP000027395">
    <property type="component" value="Chromosome"/>
</dbReference>
<protein>
    <recommendedName>
        <fullName evidence="4">Septum formation initiator</fullName>
    </recommendedName>
</protein>
<gene>
    <name evidence="2" type="ORF">A19Y_3064</name>
</gene>
<accession>A0A073CV85</accession>
<dbReference type="STRING" id="388467.A19Y_3064"/>
<proteinExistence type="predicted"/>
<dbReference type="EMBL" id="CM002803">
    <property type="protein sequence ID" value="KEI67895.1"/>
    <property type="molecule type" value="Genomic_DNA"/>
</dbReference>
<name>A0A073CV85_PLAA1</name>
<evidence type="ECO:0000256" key="1">
    <source>
        <dbReference type="SAM" id="Coils"/>
    </source>
</evidence>
<keyword evidence="1" id="KW-0175">Coiled coil</keyword>
<dbReference type="HOGENOM" id="CLU_135021_0_0_3"/>
<reference evidence="2 3" key="1">
    <citation type="journal article" date="2014" name="Appl. Environ. Microbiol.">
        <title>Elucidation of insertion elements encoded on plasmids and in vitro construction of shuttle vectors from the toxic cyanobacterium Planktothrix.</title>
        <authorList>
            <person name="Christiansen G."/>
            <person name="Goesmann A."/>
            <person name="Kurmayer R."/>
        </authorList>
    </citation>
    <scope>NUCLEOTIDE SEQUENCE [LARGE SCALE GENOMIC DNA]</scope>
    <source>
        <strain evidence="2 3">NIVA-CYA 126/8</strain>
    </source>
</reference>
<keyword evidence="3" id="KW-1185">Reference proteome</keyword>
<feature type="coiled-coil region" evidence="1">
    <location>
        <begin position="88"/>
        <end position="115"/>
    </location>
</feature>
<sequence>MGKARTLSCCWCSVGCDVSKKIMSAIRPVPQIIPSISPSRRPRARRAAKRRTIHNPGLLTIETTVKLGVNLILSAFALSALIQILPQHRSASEKLQDIRAEVKMTEERVIKEREEFTRYFDPQQTKSIMQEQGNLIDPTQKPIIFLEKRPSTIAESTEEPTTTYAGLE</sequence>
<evidence type="ECO:0000313" key="2">
    <source>
        <dbReference type="EMBL" id="KEI67895.1"/>
    </source>
</evidence>
<dbReference type="eggNOG" id="ENOG5032YHN">
    <property type="taxonomic scope" value="Bacteria"/>
</dbReference>
<dbReference type="PATRIC" id="fig|388467.6.peg.3009"/>
<evidence type="ECO:0000313" key="3">
    <source>
        <dbReference type="Proteomes" id="UP000027395"/>
    </source>
</evidence>